<feature type="signal peptide" evidence="2">
    <location>
        <begin position="1"/>
        <end position="25"/>
    </location>
</feature>
<comment type="caution">
    <text evidence="3">The sequence shown here is derived from an EMBL/GenBank/DDBJ whole genome shotgun (WGS) entry which is preliminary data.</text>
</comment>
<sequence length="122" mass="12678">MAAAAMVMLLFLACALDRAWTPAGAARTMMPQRGEVAAVVVVNAGGRRGGNDDDDEQLQWSQGFAIVGRRPRLAAQFTRSEDDTVAPPSSQVGGQQDGAKREVPGGSDPIHHGSKPPSSAAP</sequence>
<dbReference type="Proteomes" id="UP000729402">
    <property type="component" value="Unassembled WGS sequence"/>
</dbReference>
<evidence type="ECO:0000256" key="1">
    <source>
        <dbReference type="SAM" id="MobiDB-lite"/>
    </source>
</evidence>
<dbReference type="AlphaFoldDB" id="A0A8J5T636"/>
<reference evidence="3" key="1">
    <citation type="journal article" date="2021" name="bioRxiv">
        <title>Whole Genome Assembly and Annotation of Northern Wild Rice, Zizania palustris L., Supports a Whole Genome Duplication in the Zizania Genus.</title>
        <authorList>
            <person name="Haas M."/>
            <person name="Kono T."/>
            <person name="Macchietto M."/>
            <person name="Millas R."/>
            <person name="McGilp L."/>
            <person name="Shao M."/>
            <person name="Duquette J."/>
            <person name="Hirsch C.N."/>
            <person name="Kimball J."/>
        </authorList>
    </citation>
    <scope>NUCLEOTIDE SEQUENCE</scope>
    <source>
        <tissue evidence="3">Fresh leaf tissue</tissue>
    </source>
</reference>
<dbReference type="EMBL" id="JAAALK010000283">
    <property type="protein sequence ID" value="KAG8075595.1"/>
    <property type="molecule type" value="Genomic_DNA"/>
</dbReference>
<evidence type="ECO:0000313" key="3">
    <source>
        <dbReference type="EMBL" id="KAG8075595.1"/>
    </source>
</evidence>
<feature type="chain" id="PRO_5035316619" evidence="2">
    <location>
        <begin position="26"/>
        <end position="122"/>
    </location>
</feature>
<reference evidence="3" key="2">
    <citation type="submission" date="2021-02" db="EMBL/GenBank/DDBJ databases">
        <authorList>
            <person name="Kimball J.A."/>
            <person name="Haas M.W."/>
            <person name="Macchietto M."/>
            <person name="Kono T."/>
            <person name="Duquette J."/>
            <person name="Shao M."/>
        </authorList>
    </citation>
    <scope>NUCLEOTIDE SEQUENCE</scope>
    <source>
        <tissue evidence="3">Fresh leaf tissue</tissue>
    </source>
</reference>
<evidence type="ECO:0000313" key="4">
    <source>
        <dbReference type="Proteomes" id="UP000729402"/>
    </source>
</evidence>
<protein>
    <submittedName>
        <fullName evidence="3">Uncharacterized protein</fullName>
    </submittedName>
</protein>
<proteinExistence type="predicted"/>
<gene>
    <name evidence="3" type="ORF">GUJ93_ZPchr0006g41013</name>
</gene>
<name>A0A8J5T636_ZIZPA</name>
<dbReference type="OrthoDB" id="662284at2759"/>
<evidence type="ECO:0000256" key="2">
    <source>
        <dbReference type="SAM" id="SignalP"/>
    </source>
</evidence>
<organism evidence="3 4">
    <name type="scientific">Zizania palustris</name>
    <name type="common">Northern wild rice</name>
    <dbReference type="NCBI Taxonomy" id="103762"/>
    <lineage>
        <taxon>Eukaryota</taxon>
        <taxon>Viridiplantae</taxon>
        <taxon>Streptophyta</taxon>
        <taxon>Embryophyta</taxon>
        <taxon>Tracheophyta</taxon>
        <taxon>Spermatophyta</taxon>
        <taxon>Magnoliopsida</taxon>
        <taxon>Liliopsida</taxon>
        <taxon>Poales</taxon>
        <taxon>Poaceae</taxon>
        <taxon>BOP clade</taxon>
        <taxon>Oryzoideae</taxon>
        <taxon>Oryzeae</taxon>
        <taxon>Zizaniinae</taxon>
        <taxon>Zizania</taxon>
    </lineage>
</organism>
<accession>A0A8J5T636</accession>
<keyword evidence="2" id="KW-0732">Signal</keyword>
<feature type="region of interest" description="Disordered" evidence="1">
    <location>
        <begin position="75"/>
        <end position="122"/>
    </location>
</feature>
<keyword evidence="4" id="KW-1185">Reference proteome</keyword>